<accession>A0AAW6FRI1</accession>
<dbReference type="PANTHER" id="PTHR43823">
    <property type="entry name" value="SPORULATION PROTEIN YKVU"/>
    <property type="match status" value="1"/>
</dbReference>
<feature type="transmembrane region" description="Helical" evidence="10">
    <location>
        <begin position="197"/>
        <end position="218"/>
    </location>
</feature>
<dbReference type="GO" id="GO:0042910">
    <property type="term" value="F:xenobiotic transmembrane transporter activity"/>
    <property type="evidence" value="ECO:0007669"/>
    <property type="project" value="InterPro"/>
</dbReference>
<dbReference type="PANTHER" id="PTHR43823:SF3">
    <property type="entry name" value="MULTIDRUG EXPORT PROTEIN MEPA"/>
    <property type="match status" value="1"/>
</dbReference>
<evidence type="ECO:0000256" key="2">
    <source>
        <dbReference type="ARBA" id="ARBA00008417"/>
    </source>
</evidence>
<feature type="transmembrane region" description="Helical" evidence="10">
    <location>
        <begin position="99"/>
        <end position="119"/>
    </location>
</feature>
<feature type="transmembrane region" description="Helical" evidence="10">
    <location>
        <begin position="172"/>
        <end position="191"/>
    </location>
</feature>
<dbReference type="InterPro" id="IPR002528">
    <property type="entry name" value="MATE_fam"/>
</dbReference>
<comment type="similarity">
    <text evidence="2">Belongs to the multi antimicrobial extrusion (MATE) (TC 2.A.66.1) family. MepA subfamily.</text>
</comment>
<feature type="transmembrane region" description="Helical" evidence="10">
    <location>
        <begin position="400"/>
        <end position="424"/>
    </location>
</feature>
<dbReference type="GO" id="GO:0015297">
    <property type="term" value="F:antiporter activity"/>
    <property type="evidence" value="ECO:0007669"/>
    <property type="project" value="InterPro"/>
</dbReference>
<evidence type="ECO:0000256" key="6">
    <source>
        <dbReference type="ARBA" id="ARBA00022692"/>
    </source>
</evidence>
<feature type="transmembrane region" description="Helical" evidence="10">
    <location>
        <begin position="50"/>
        <end position="78"/>
    </location>
</feature>
<evidence type="ECO:0000256" key="1">
    <source>
        <dbReference type="ARBA" id="ARBA00004651"/>
    </source>
</evidence>
<proteinExistence type="inferred from homology"/>
<keyword evidence="4" id="KW-0813">Transport</keyword>
<dbReference type="RefSeq" id="WP_195191268.1">
    <property type="nucleotide sequence ID" value="NZ_JADMUL010000014.1"/>
</dbReference>
<evidence type="ECO:0000313" key="12">
    <source>
        <dbReference type="Proteomes" id="UP001220658"/>
    </source>
</evidence>
<evidence type="ECO:0000256" key="7">
    <source>
        <dbReference type="ARBA" id="ARBA00022989"/>
    </source>
</evidence>
<dbReference type="Proteomes" id="UP001220658">
    <property type="component" value="Unassembled WGS sequence"/>
</dbReference>
<feature type="transmembrane region" description="Helical" evidence="10">
    <location>
        <begin position="12"/>
        <end position="30"/>
    </location>
</feature>
<feature type="transmembrane region" description="Helical" evidence="10">
    <location>
        <begin position="322"/>
        <end position="346"/>
    </location>
</feature>
<dbReference type="GO" id="GO:0005886">
    <property type="term" value="C:plasma membrane"/>
    <property type="evidence" value="ECO:0007669"/>
    <property type="project" value="UniProtKB-SubCell"/>
</dbReference>
<keyword evidence="9" id="KW-0046">Antibiotic resistance</keyword>
<dbReference type="CDD" id="cd13143">
    <property type="entry name" value="MATE_MepA_like"/>
    <property type="match status" value="1"/>
</dbReference>
<dbReference type="InterPro" id="IPR045070">
    <property type="entry name" value="MATE_MepA-like"/>
</dbReference>
<dbReference type="PIRSF" id="PIRSF006603">
    <property type="entry name" value="DinF"/>
    <property type="match status" value="1"/>
</dbReference>
<gene>
    <name evidence="11" type="ORF">POG00_05180</name>
</gene>
<comment type="subcellular location">
    <subcellularLocation>
        <location evidence="1">Cell membrane</location>
        <topology evidence="1">Multi-pass membrane protein</topology>
    </subcellularLocation>
</comment>
<evidence type="ECO:0000256" key="4">
    <source>
        <dbReference type="ARBA" id="ARBA00022448"/>
    </source>
</evidence>
<name>A0AAW6FRI1_9FIRM</name>
<dbReference type="EMBL" id="JAQNCK010000011">
    <property type="protein sequence ID" value="MDC0828100.1"/>
    <property type="molecule type" value="Genomic_DNA"/>
</dbReference>
<organism evidence="11 12">
    <name type="scientific">Faecalitalea cylindroides</name>
    <dbReference type="NCBI Taxonomy" id="39483"/>
    <lineage>
        <taxon>Bacteria</taxon>
        <taxon>Bacillati</taxon>
        <taxon>Bacillota</taxon>
        <taxon>Erysipelotrichia</taxon>
        <taxon>Erysipelotrichales</taxon>
        <taxon>Erysipelotrichaceae</taxon>
        <taxon>Faecalitalea</taxon>
    </lineage>
</organism>
<feature type="transmembrane region" description="Helical" evidence="10">
    <location>
        <begin position="358"/>
        <end position="379"/>
    </location>
</feature>
<sequence length="449" mass="49497">MKTRQIDFSSGKILENIIMSATPMLVAQLLNLMYNIVDRIYIGKIEDIGVVALGGVGLCFPVISLITAFTNLFGAGGAPLCSIERGKRNLEKAGRIMNISFYMLVVTAVILTMIGLVLSEPLLYLFGASDITIQYALPYMRIYFLGTVFSMIALGMNPFINAQGFASTGMMTIFIGAVTNIILDPVFIFGLNLGVKGAAIATVVSQIISAVFVLLFLTGKKPELKLQRLKDVEFRFDEVGDVLSLGSSSFVMQCTNSLVQIACNSMLSQFGSDLYVSCMTVINSVRQILEVPVLAIGDGSSPILSYNYGAKNYKGVKKAIRIITCAGVLYTLVAWLFVFLFPNFFIHIFNDDSKLLRIAIPAIHMYFFAFVFQAFQYCGQTVFKSLNKKKQAIFFSLLRKVVIVVPLTFFLPYLGFGTMGVFMAEPISNFIGGSICFITMLVTVYFRLD</sequence>
<feature type="transmembrane region" description="Helical" evidence="10">
    <location>
        <begin position="430"/>
        <end position="448"/>
    </location>
</feature>
<evidence type="ECO:0000256" key="3">
    <source>
        <dbReference type="ARBA" id="ARBA00022106"/>
    </source>
</evidence>
<evidence type="ECO:0000256" key="5">
    <source>
        <dbReference type="ARBA" id="ARBA00022475"/>
    </source>
</evidence>
<dbReference type="InterPro" id="IPR048279">
    <property type="entry name" value="MdtK-like"/>
</dbReference>
<evidence type="ECO:0000313" key="11">
    <source>
        <dbReference type="EMBL" id="MDC0828100.1"/>
    </source>
</evidence>
<dbReference type="AlphaFoldDB" id="A0AAW6FRI1"/>
<dbReference type="GO" id="GO:0046677">
    <property type="term" value="P:response to antibiotic"/>
    <property type="evidence" value="ECO:0007669"/>
    <property type="project" value="UniProtKB-KW"/>
</dbReference>
<protein>
    <recommendedName>
        <fullName evidence="3">Multidrug export protein MepA</fullName>
    </recommendedName>
</protein>
<keyword evidence="5" id="KW-1003">Cell membrane</keyword>
<keyword evidence="7 10" id="KW-1133">Transmembrane helix</keyword>
<dbReference type="Pfam" id="PF01554">
    <property type="entry name" value="MatE"/>
    <property type="match status" value="2"/>
</dbReference>
<reference evidence="11" key="1">
    <citation type="submission" date="2023-01" db="EMBL/GenBank/DDBJ databases">
        <title>Human gut microbiome strain richness.</title>
        <authorList>
            <person name="Chen-Liaw A."/>
        </authorList>
    </citation>
    <scope>NUCLEOTIDE SEQUENCE</scope>
    <source>
        <strain evidence="11">D55st1_G4_D55t1_190419</strain>
    </source>
</reference>
<comment type="caution">
    <text evidence="11">The sequence shown here is derived from an EMBL/GenBank/DDBJ whole genome shotgun (WGS) entry which is preliminary data.</text>
</comment>
<dbReference type="InterPro" id="IPR051327">
    <property type="entry name" value="MATE_MepA_subfamily"/>
</dbReference>
<evidence type="ECO:0000256" key="10">
    <source>
        <dbReference type="SAM" id="Phobius"/>
    </source>
</evidence>
<keyword evidence="6 10" id="KW-0812">Transmembrane</keyword>
<evidence type="ECO:0000256" key="9">
    <source>
        <dbReference type="ARBA" id="ARBA00023251"/>
    </source>
</evidence>
<keyword evidence="8 10" id="KW-0472">Membrane</keyword>
<evidence type="ECO:0000256" key="8">
    <source>
        <dbReference type="ARBA" id="ARBA00023136"/>
    </source>
</evidence>
<dbReference type="NCBIfam" id="TIGR00797">
    <property type="entry name" value="matE"/>
    <property type="match status" value="1"/>
</dbReference>
<feature type="transmembrane region" description="Helical" evidence="10">
    <location>
        <begin position="139"/>
        <end position="160"/>
    </location>
</feature>